<dbReference type="PROSITE" id="PS00710">
    <property type="entry name" value="PGM_PMM"/>
    <property type="match status" value="1"/>
</dbReference>
<evidence type="ECO:0000259" key="11">
    <source>
        <dbReference type="Pfam" id="PF02880"/>
    </source>
</evidence>
<dbReference type="Gene3D" id="3.40.120.10">
    <property type="entry name" value="Alpha-D-Glucose-1,6-Bisphosphate, subunit A, domain 3"/>
    <property type="match status" value="3"/>
</dbReference>
<evidence type="ECO:0000313" key="12">
    <source>
        <dbReference type="EMBL" id="MBZ2197644.1"/>
    </source>
</evidence>
<evidence type="ECO:0000313" key="13">
    <source>
        <dbReference type="Proteomes" id="UP000826651"/>
    </source>
</evidence>
<feature type="domain" description="Alpha-D-phosphohexomutase alpha/beta/alpha" evidence="11">
    <location>
        <begin position="373"/>
        <end position="465"/>
    </location>
</feature>
<dbReference type="InterPro" id="IPR005845">
    <property type="entry name" value="A-D-PHexomutase_a/b/a-II"/>
</dbReference>
<dbReference type="Pfam" id="PF02879">
    <property type="entry name" value="PGM_PMM_II"/>
    <property type="match status" value="1"/>
</dbReference>
<dbReference type="InterPro" id="IPR005846">
    <property type="entry name" value="A-D-PHexomutase_a/b/a-III"/>
</dbReference>
<keyword evidence="13" id="KW-1185">Reference proteome</keyword>
<feature type="domain" description="Alpha-D-phosphohexomutase alpha/beta/alpha" evidence="10">
    <location>
        <begin position="231"/>
        <end position="329"/>
    </location>
</feature>
<comment type="cofactor">
    <cofactor evidence="1">
        <name>Mg(2+)</name>
        <dbReference type="ChEBI" id="CHEBI:18420"/>
    </cofactor>
</comment>
<proteinExistence type="inferred from homology"/>
<dbReference type="Pfam" id="PF02878">
    <property type="entry name" value="PGM_PMM_I"/>
    <property type="match status" value="1"/>
</dbReference>
<comment type="caution">
    <text evidence="12">The sequence shown here is derived from an EMBL/GenBank/DDBJ whole genome shotgun (WGS) entry which is preliminary data.</text>
</comment>
<comment type="similarity">
    <text evidence="2 7">Belongs to the phosphohexose mutase family.</text>
</comment>
<dbReference type="Proteomes" id="UP000826651">
    <property type="component" value="Unassembled WGS sequence"/>
</dbReference>
<reference evidence="12 13" key="1">
    <citation type="submission" date="2021-04" db="EMBL/GenBank/DDBJ databases">
        <title>Ruania sp. nov., isolated from sandy soil of mangrove forest.</title>
        <authorList>
            <person name="Ge X."/>
            <person name="Huang R."/>
            <person name="Liu W."/>
        </authorList>
    </citation>
    <scope>NUCLEOTIDE SEQUENCE [LARGE SCALE GENOMIC DNA]</scope>
    <source>
        <strain evidence="12 13">N2-46</strain>
    </source>
</reference>
<dbReference type="PANTHER" id="PTHR45745">
    <property type="entry name" value="PHOSPHOMANNOMUTASE 45A"/>
    <property type="match status" value="1"/>
</dbReference>
<dbReference type="InterPro" id="IPR036900">
    <property type="entry name" value="A-D-PHexomutase_C_sf"/>
</dbReference>
<evidence type="ECO:0000256" key="1">
    <source>
        <dbReference type="ARBA" id="ARBA00001946"/>
    </source>
</evidence>
<organism evidence="12 13">
    <name type="scientific">Occultella gossypii</name>
    <dbReference type="NCBI Taxonomy" id="2800820"/>
    <lineage>
        <taxon>Bacteria</taxon>
        <taxon>Bacillati</taxon>
        <taxon>Actinomycetota</taxon>
        <taxon>Actinomycetes</taxon>
        <taxon>Micrococcales</taxon>
        <taxon>Ruaniaceae</taxon>
        <taxon>Occultella</taxon>
    </lineage>
</organism>
<keyword evidence="3" id="KW-0597">Phosphoprotein</keyword>
<dbReference type="SUPFAM" id="SSF55957">
    <property type="entry name" value="Phosphoglucomutase, C-terminal domain"/>
    <property type="match status" value="1"/>
</dbReference>
<gene>
    <name evidence="12" type="ORF">KCQ71_15895</name>
</gene>
<dbReference type="CDD" id="cd05799">
    <property type="entry name" value="PGM2"/>
    <property type="match status" value="1"/>
</dbReference>
<protein>
    <submittedName>
        <fullName evidence="12">Phospho-sugar mutase</fullName>
    </submittedName>
</protein>
<accession>A0ABS7SBA7</accession>
<keyword evidence="5 7" id="KW-0460">Magnesium</keyword>
<dbReference type="InterPro" id="IPR016055">
    <property type="entry name" value="A-D-PHexomutase_a/b/a-I/II/III"/>
</dbReference>
<dbReference type="Pfam" id="PF02880">
    <property type="entry name" value="PGM_PMM_III"/>
    <property type="match status" value="1"/>
</dbReference>
<evidence type="ECO:0000259" key="10">
    <source>
        <dbReference type="Pfam" id="PF02879"/>
    </source>
</evidence>
<evidence type="ECO:0000256" key="7">
    <source>
        <dbReference type="RuleBase" id="RU004326"/>
    </source>
</evidence>
<evidence type="ECO:0000256" key="5">
    <source>
        <dbReference type="ARBA" id="ARBA00022842"/>
    </source>
</evidence>
<evidence type="ECO:0000256" key="4">
    <source>
        <dbReference type="ARBA" id="ARBA00022723"/>
    </source>
</evidence>
<dbReference type="InterPro" id="IPR005843">
    <property type="entry name" value="A-D-PHexomutase_C"/>
</dbReference>
<evidence type="ECO:0000259" key="8">
    <source>
        <dbReference type="Pfam" id="PF00408"/>
    </source>
</evidence>
<dbReference type="PRINTS" id="PR00509">
    <property type="entry name" value="PGMPMM"/>
</dbReference>
<dbReference type="Pfam" id="PF00408">
    <property type="entry name" value="PGM_PMM_IV"/>
    <property type="match status" value="1"/>
</dbReference>
<keyword evidence="4 7" id="KW-0479">Metal-binding</keyword>
<dbReference type="SUPFAM" id="SSF53738">
    <property type="entry name" value="Phosphoglucomutase, first 3 domains"/>
    <property type="match status" value="3"/>
</dbReference>
<dbReference type="InterPro" id="IPR005844">
    <property type="entry name" value="A-D-PHexomutase_a/b/a-I"/>
</dbReference>
<dbReference type="RefSeq" id="WP_223407645.1">
    <property type="nucleotide sequence ID" value="NZ_JAGSHT010000015.1"/>
</dbReference>
<feature type="domain" description="Alpha-D-phosphohexomutase alpha/beta/alpha" evidence="9">
    <location>
        <begin position="57"/>
        <end position="198"/>
    </location>
</feature>
<evidence type="ECO:0000256" key="2">
    <source>
        <dbReference type="ARBA" id="ARBA00010231"/>
    </source>
</evidence>
<dbReference type="InterPro" id="IPR005841">
    <property type="entry name" value="Alpha-D-phosphohexomutase_SF"/>
</dbReference>
<sequence length="591" mass="60218">MSDLVTAARAWIDDDPDPATADELRELLDHALGDGFSTGEQRVALAELADRFSGPLEFGTAGLRGALGAGPHRMNRAVVIRAAAGLVRYLTDALGTAPRVVIGYDARFGSSDFAADTADVAAAAGGHAYLLPAALPTPVLAFAVRHLDADAGVMVTASHNPPQDNGYKVYLGGRVVTDAGQGAQIVPPADAEISARIARVPSVASVPRSAADAAAAGGVREVLGTDIVDAYAARATALVPDGVPRELRIVLTPLHGVGGALAGRVLAQAGFADVTLVAEQADPDPTFPTVAFPNPEEPGALDLALATAARVGADLIIANDPDADRCSVAVPDAATATGWRQLTGDEVGALLGEQAAVEAAGRVTTAGNQAAASGPGVLANSVVSSRLLAAIAAHHGLAHRVTLTGFKWISRVDGLVFGYEEALGYCTDPAAVRDKDGITAAVRIAALAADLHARGRTLTDGLDDLARRHGLHATAPLSVRVADPSLIAAAQDRLRKAPPTTLAGSAVAEVVDLAEGSADLPPTDGLIYRTEANDRVIVRPSGTEPKIKCYLEVIEPVAPGADLGPVRARAASRLELLKADIAAAAGLVIPA</sequence>
<dbReference type="Gene3D" id="3.30.310.50">
    <property type="entry name" value="Alpha-D-phosphohexomutase, C-terminal domain"/>
    <property type="match status" value="1"/>
</dbReference>
<keyword evidence="6" id="KW-0413">Isomerase</keyword>
<dbReference type="EMBL" id="JAGSHT010000015">
    <property type="protein sequence ID" value="MBZ2197644.1"/>
    <property type="molecule type" value="Genomic_DNA"/>
</dbReference>
<dbReference type="InterPro" id="IPR016066">
    <property type="entry name" value="A-D-PHexomutase_CS"/>
</dbReference>
<evidence type="ECO:0000256" key="3">
    <source>
        <dbReference type="ARBA" id="ARBA00022553"/>
    </source>
</evidence>
<feature type="domain" description="Alpha-D-phosphohexomutase C-terminal" evidence="8">
    <location>
        <begin position="479"/>
        <end position="553"/>
    </location>
</feature>
<name>A0ABS7SBA7_9MICO</name>
<evidence type="ECO:0000259" key="9">
    <source>
        <dbReference type="Pfam" id="PF02878"/>
    </source>
</evidence>
<evidence type="ECO:0000256" key="6">
    <source>
        <dbReference type="ARBA" id="ARBA00023235"/>
    </source>
</evidence>
<dbReference type="PANTHER" id="PTHR45745:SF1">
    <property type="entry name" value="PHOSPHOGLUCOMUTASE 2B-RELATED"/>
    <property type="match status" value="1"/>
</dbReference>